<organism evidence="3 4">
    <name type="scientific">Prosthecochloris marina</name>
    <dbReference type="NCBI Taxonomy" id="2017681"/>
    <lineage>
        <taxon>Bacteria</taxon>
        <taxon>Pseudomonadati</taxon>
        <taxon>Chlorobiota</taxon>
        <taxon>Chlorobiia</taxon>
        <taxon>Chlorobiales</taxon>
        <taxon>Chlorobiaceae</taxon>
        <taxon>Prosthecochloris</taxon>
    </lineage>
</organism>
<dbReference type="InterPro" id="IPR042099">
    <property type="entry name" value="ANL_N_sf"/>
</dbReference>
<dbReference type="InterPro" id="IPR025110">
    <property type="entry name" value="AMP-bd_C"/>
</dbReference>
<dbReference type="EMBL" id="PDNZ01000003">
    <property type="protein sequence ID" value="PWW82545.1"/>
    <property type="molecule type" value="Genomic_DNA"/>
</dbReference>
<proteinExistence type="predicted"/>
<protein>
    <submittedName>
        <fullName evidence="3">AMP-dependent synthetase</fullName>
    </submittedName>
</protein>
<evidence type="ECO:0000259" key="2">
    <source>
        <dbReference type="Pfam" id="PF13193"/>
    </source>
</evidence>
<dbReference type="PANTHER" id="PTHR43767:SF1">
    <property type="entry name" value="NONRIBOSOMAL PEPTIDE SYNTHASE PES1 (EUROFUNG)-RELATED"/>
    <property type="match status" value="1"/>
</dbReference>
<comment type="caution">
    <text evidence="3">The sequence shown here is derived from an EMBL/GenBank/DDBJ whole genome shotgun (WGS) entry which is preliminary data.</text>
</comment>
<feature type="domain" description="AMP-binding enzyme C-terminal" evidence="2">
    <location>
        <begin position="472"/>
        <end position="547"/>
    </location>
</feature>
<feature type="domain" description="AMP-dependent synthetase/ligase" evidence="1">
    <location>
        <begin position="33"/>
        <end position="422"/>
    </location>
</feature>
<gene>
    <name evidence="3" type="ORF">CR164_06060</name>
</gene>
<keyword evidence="4" id="KW-1185">Reference proteome</keyword>
<evidence type="ECO:0000259" key="1">
    <source>
        <dbReference type="Pfam" id="PF00501"/>
    </source>
</evidence>
<evidence type="ECO:0000313" key="4">
    <source>
        <dbReference type="Proteomes" id="UP000246278"/>
    </source>
</evidence>
<dbReference type="InterPro" id="IPR050237">
    <property type="entry name" value="ATP-dep_AMP-bd_enzyme"/>
</dbReference>
<dbReference type="RefSeq" id="WP_110023023.1">
    <property type="nucleotide sequence ID" value="NZ_PDNZ01000003.1"/>
</dbReference>
<sequence length="564" mass="62039">MAVQSWCDHYDKGVPHSLRPYPVRTLVDIVGKTAREIPESPALFFKGSKLNYCDLERQSDAFAFALAEAGVRKGDSIALLMPNVPQMIVSELGIWKAGAVVVPLNPLYTGHELEFALNECGAEIAVVLALFYGKVKAIQSKTMLRRIIATGIKEYLPPVKKLLFTLLREKKEGHGVRVESPDLLFSEMIRRNLGKKPRQPSPLPGDTALFLFSGGTTGKPKCAVSTHDSLVMTGMQISAWFDNALVKGKDIFILNMPLSHAYAQVGVMATGFVGRHPMALLADPRNMDDLFDTIRSLKPALLPGVPTFFNAMLRHSAVLAEKSMFGCLKVCVSSAGPLAPGIRERVEQLTGGQFINAYSLTEATVATVLEPVFGLKKDGATGIPASDVVVKILDDQDEKTELPVGETGEVVICAPQLMKGYWRRPEETAAVLRNGWLYTGDIGYLDNEGYLYIVDRKKDVIKPGGFQVWPSEVERVICSHPSVLDAGVSGVFDDYKGEAVKAWVVLRDGRQVTKEELREWCRKELAVFKVPKAVVFVDELPKSPIGKLLRRELHSIDEMASETS</sequence>
<accession>A0A317T7K2</accession>
<dbReference type="InterPro" id="IPR000873">
    <property type="entry name" value="AMP-dep_synth/lig_dom"/>
</dbReference>
<dbReference type="Pfam" id="PF00501">
    <property type="entry name" value="AMP-binding"/>
    <property type="match status" value="1"/>
</dbReference>
<dbReference type="Gene3D" id="3.40.50.12780">
    <property type="entry name" value="N-terminal domain of ligase-like"/>
    <property type="match status" value="1"/>
</dbReference>
<dbReference type="PANTHER" id="PTHR43767">
    <property type="entry name" value="LONG-CHAIN-FATTY-ACID--COA LIGASE"/>
    <property type="match status" value="1"/>
</dbReference>
<dbReference type="InterPro" id="IPR045851">
    <property type="entry name" value="AMP-bd_C_sf"/>
</dbReference>
<evidence type="ECO:0000313" key="3">
    <source>
        <dbReference type="EMBL" id="PWW82545.1"/>
    </source>
</evidence>
<dbReference type="Proteomes" id="UP000246278">
    <property type="component" value="Unassembled WGS sequence"/>
</dbReference>
<name>A0A317T7K2_9CHLB</name>
<reference evidence="4" key="1">
    <citation type="submission" date="2017-10" db="EMBL/GenBank/DDBJ databases">
        <authorList>
            <person name="Gaisin V.A."/>
            <person name="Rysina M.S."/>
            <person name="Grouzdev D.S."/>
        </authorList>
    </citation>
    <scope>NUCLEOTIDE SEQUENCE [LARGE SCALE GENOMIC DNA]</scope>
    <source>
        <strain evidence="4">V1</strain>
    </source>
</reference>
<dbReference type="GO" id="GO:0016878">
    <property type="term" value="F:acid-thiol ligase activity"/>
    <property type="evidence" value="ECO:0007669"/>
    <property type="project" value="UniProtKB-ARBA"/>
</dbReference>
<dbReference type="InterPro" id="IPR020845">
    <property type="entry name" value="AMP-binding_CS"/>
</dbReference>
<dbReference type="PROSITE" id="PS00455">
    <property type="entry name" value="AMP_BINDING"/>
    <property type="match status" value="1"/>
</dbReference>
<dbReference type="SUPFAM" id="SSF56801">
    <property type="entry name" value="Acetyl-CoA synthetase-like"/>
    <property type="match status" value="1"/>
</dbReference>
<dbReference type="AlphaFoldDB" id="A0A317T7K2"/>
<dbReference type="Pfam" id="PF13193">
    <property type="entry name" value="AMP-binding_C"/>
    <property type="match status" value="1"/>
</dbReference>
<dbReference type="OrthoDB" id="9803968at2"/>
<dbReference type="Gene3D" id="3.30.300.30">
    <property type="match status" value="1"/>
</dbReference>